<reference evidence="3 4" key="2">
    <citation type="submission" date="2017-10" db="EMBL/GenBank/DDBJ databases">
        <title>Extensive intraspecific genome diversity in a model arbuscular mycorrhizal fungus.</title>
        <authorList>
            <person name="Chen E.C.H."/>
            <person name="Morin E."/>
            <person name="Baudet D."/>
            <person name="Noel J."/>
            <person name="Ndikumana S."/>
            <person name="Charron P."/>
            <person name="St-Onge C."/>
            <person name="Giorgi J."/>
            <person name="Grigoriev I.V."/>
            <person name="Roux C."/>
            <person name="Martin F.M."/>
            <person name="Corradi N."/>
        </authorList>
    </citation>
    <scope>NUCLEOTIDE SEQUENCE [LARGE SCALE GENOMIC DNA]</scope>
    <source>
        <strain evidence="3 4">C2</strain>
    </source>
</reference>
<dbReference type="Proteomes" id="UP000233469">
    <property type="component" value="Unassembled WGS sequence"/>
</dbReference>
<dbReference type="VEuPathDB" id="FungiDB:RhiirA1_479814"/>
<feature type="region of interest" description="Disordered" evidence="2">
    <location>
        <begin position="238"/>
        <end position="338"/>
    </location>
</feature>
<dbReference type="VEuPathDB" id="FungiDB:RhiirFUN_019766"/>
<sequence>MLCIRPAEIKNLRISNGGVTGYAKNRGQQDNPRVFRSLEKNEERARELLTWIQEAISSGQLRDSGKPGSTYLSAFLKKDEFIPKPYKPLLPSSLRKLGAVFAVVAHGLKNLSEANTIASQALHHSPDNHTAPSDRYTIVNFRRRGQPQDIAYRIYHENERRVKRLERDVKILDTELEILKDCADTDTVVDLIQKMIPLLVRDKSLIKNNPSSSSSESSEESDSAERIVKINGRQVRVKRAIPHALAPSAKQRRRASSESSSSESSSSSETSSSESSSSESSSLSESSLTESSSSDSDIDEIVKMIKHQRIRKQIRKRQAQRKVSENSLIGLFNASPEQ</sequence>
<accession>A0A2N1M4G8</accession>
<evidence type="ECO:0000313" key="3">
    <source>
        <dbReference type="EMBL" id="PKK56552.1"/>
    </source>
</evidence>
<dbReference type="EMBL" id="LLXL01005459">
    <property type="protein sequence ID" value="PKK56552.1"/>
    <property type="molecule type" value="Genomic_DNA"/>
</dbReference>
<organism evidence="3 4">
    <name type="scientific">Rhizophagus irregularis</name>
    <dbReference type="NCBI Taxonomy" id="588596"/>
    <lineage>
        <taxon>Eukaryota</taxon>
        <taxon>Fungi</taxon>
        <taxon>Fungi incertae sedis</taxon>
        <taxon>Mucoromycota</taxon>
        <taxon>Glomeromycotina</taxon>
        <taxon>Glomeromycetes</taxon>
        <taxon>Glomerales</taxon>
        <taxon>Glomeraceae</taxon>
        <taxon>Rhizophagus</taxon>
    </lineage>
</organism>
<dbReference type="VEuPathDB" id="FungiDB:FUN_002406"/>
<evidence type="ECO:0000256" key="2">
    <source>
        <dbReference type="SAM" id="MobiDB-lite"/>
    </source>
</evidence>
<evidence type="ECO:0000313" key="4">
    <source>
        <dbReference type="Proteomes" id="UP000233469"/>
    </source>
</evidence>
<feature type="compositionally biased region" description="Basic residues" evidence="2">
    <location>
        <begin position="304"/>
        <end position="320"/>
    </location>
</feature>
<dbReference type="VEuPathDB" id="FungiDB:FUN_007656"/>
<reference evidence="3 4" key="1">
    <citation type="submission" date="2016-04" db="EMBL/GenBank/DDBJ databases">
        <title>Genome analyses suggest a sexual origin of heterokaryosis in a supposedly ancient asexual fungus.</title>
        <authorList>
            <person name="Ropars J."/>
            <person name="Sedzielewska K."/>
            <person name="Noel J."/>
            <person name="Charron P."/>
            <person name="Farinelli L."/>
            <person name="Marton T."/>
            <person name="Kruger M."/>
            <person name="Pelin A."/>
            <person name="Brachmann A."/>
            <person name="Corradi N."/>
        </authorList>
    </citation>
    <scope>NUCLEOTIDE SEQUENCE [LARGE SCALE GENOMIC DNA]</scope>
    <source>
        <strain evidence="3 4">C2</strain>
    </source>
</reference>
<evidence type="ECO:0000256" key="1">
    <source>
        <dbReference type="SAM" id="Coils"/>
    </source>
</evidence>
<keyword evidence="1" id="KW-0175">Coiled coil</keyword>
<feature type="compositionally biased region" description="Low complexity" evidence="2">
    <location>
        <begin position="257"/>
        <end position="295"/>
    </location>
</feature>
<feature type="region of interest" description="Disordered" evidence="2">
    <location>
        <begin position="206"/>
        <end position="226"/>
    </location>
</feature>
<name>A0A2N1M4G8_9GLOM</name>
<proteinExistence type="predicted"/>
<dbReference type="VEuPathDB" id="FungiDB:FUN_008521"/>
<dbReference type="AlphaFoldDB" id="A0A2N1M4G8"/>
<gene>
    <name evidence="3" type="ORF">RhiirC2_799776</name>
</gene>
<protein>
    <submittedName>
        <fullName evidence="3">Uncharacterized protein</fullName>
    </submittedName>
</protein>
<comment type="caution">
    <text evidence="3">The sequence shown here is derived from an EMBL/GenBank/DDBJ whole genome shotgun (WGS) entry which is preliminary data.</text>
</comment>
<feature type="coiled-coil region" evidence="1">
    <location>
        <begin position="155"/>
        <end position="182"/>
    </location>
</feature>